<keyword evidence="1" id="KW-0812">Transmembrane</keyword>
<keyword evidence="1" id="KW-1133">Transmembrane helix</keyword>
<feature type="transmembrane region" description="Helical" evidence="1">
    <location>
        <begin position="42"/>
        <end position="62"/>
    </location>
</feature>
<organism evidence="2 3">
    <name type="scientific">Handroanthus impetiginosus</name>
    <dbReference type="NCBI Taxonomy" id="429701"/>
    <lineage>
        <taxon>Eukaryota</taxon>
        <taxon>Viridiplantae</taxon>
        <taxon>Streptophyta</taxon>
        <taxon>Embryophyta</taxon>
        <taxon>Tracheophyta</taxon>
        <taxon>Spermatophyta</taxon>
        <taxon>Magnoliopsida</taxon>
        <taxon>eudicotyledons</taxon>
        <taxon>Gunneridae</taxon>
        <taxon>Pentapetalae</taxon>
        <taxon>asterids</taxon>
        <taxon>lamiids</taxon>
        <taxon>Lamiales</taxon>
        <taxon>Bignoniaceae</taxon>
        <taxon>Crescentiina</taxon>
        <taxon>Tabebuia alliance</taxon>
        <taxon>Handroanthus</taxon>
    </lineage>
</organism>
<evidence type="ECO:0000313" key="3">
    <source>
        <dbReference type="Proteomes" id="UP000231279"/>
    </source>
</evidence>
<protein>
    <submittedName>
        <fullName evidence="2">Uncharacterized protein</fullName>
    </submittedName>
</protein>
<keyword evidence="3" id="KW-1185">Reference proteome</keyword>
<dbReference type="EMBL" id="NKXS01004474">
    <property type="protein sequence ID" value="PIN06287.1"/>
    <property type="molecule type" value="Genomic_DNA"/>
</dbReference>
<evidence type="ECO:0000256" key="1">
    <source>
        <dbReference type="SAM" id="Phobius"/>
    </source>
</evidence>
<sequence>MEKFLANIFPFLNPILKFPNLCFLCSFENNDTPHWHLTLISFWFWGFLIFLLTIWASIILPFF</sequence>
<proteinExistence type="predicted"/>
<dbReference type="AlphaFoldDB" id="A0A2G9GLV4"/>
<keyword evidence="1" id="KW-0472">Membrane</keyword>
<evidence type="ECO:0000313" key="2">
    <source>
        <dbReference type="EMBL" id="PIN06287.1"/>
    </source>
</evidence>
<comment type="caution">
    <text evidence="2">The sequence shown here is derived from an EMBL/GenBank/DDBJ whole genome shotgun (WGS) entry which is preliminary data.</text>
</comment>
<accession>A0A2G9GLV4</accession>
<gene>
    <name evidence="2" type="ORF">CDL12_21156</name>
</gene>
<dbReference type="Proteomes" id="UP000231279">
    <property type="component" value="Unassembled WGS sequence"/>
</dbReference>
<reference evidence="3" key="1">
    <citation type="journal article" date="2018" name="Gigascience">
        <title>Genome assembly of the Pink Ipe (Handroanthus impetiginosus, Bignoniaceae), a highly valued, ecologically keystone Neotropical timber forest tree.</title>
        <authorList>
            <person name="Silva-Junior O.B."/>
            <person name="Grattapaglia D."/>
            <person name="Novaes E."/>
            <person name="Collevatti R.G."/>
        </authorList>
    </citation>
    <scope>NUCLEOTIDE SEQUENCE [LARGE SCALE GENOMIC DNA]</scope>
    <source>
        <strain evidence="3">cv. UFG-1</strain>
    </source>
</reference>
<name>A0A2G9GLV4_9LAMI</name>